<dbReference type="RefSeq" id="WP_268756945.1">
    <property type="nucleotide sequence ID" value="NZ_CP113836.1"/>
</dbReference>
<evidence type="ECO:0000313" key="2">
    <source>
        <dbReference type="Proteomes" id="UP001163203"/>
    </source>
</evidence>
<proteinExistence type="predicted"/>
<sequence length="65" mass="7275">MGLWIALGVVVVLALLAALVTDLRDRSRGGVRKVRMPSWTERRSRGLLMEQPIAWDTSDDRLKAA</sequence>
<protein>
    <submittedName>
        <fullName evidence="1">Uncharacterized protein</fullName>
    </submittedName>
</protein>
<keyword evidence="2" id="KW-1185">Reference proteome</keyword>
<organism evidence="1 2">
    <name type="scientific">Amycolatopsis cynarae</name>
    <dbReference type="NCBI Taxonomy" id="2995223"/>
    <lineage>
        <taxon>Bacteria</taxon>
        <taxon>Bacillati</taxon>
        <taxon>Actinomycetota</taxon>
        <taxon>Actinomycetes</taxon>
        <taxon>Pseudonocardiales</taxon>
        <taxon>Pseudonocardiaceae</taxon>
        <taxon>Amycolatopsis</taxon>
    </lineage>
</organism>
<evidence type="ECO:0000313" key="1">
    <source>
        <dbReference type="EMBL" id="WAL66821.1"/>
    </source>
</evidence>
<reference evidence="1" key="1">
    <citation type="submission" date="2022-11" db="EMBL/GenBank/DDBJ databases">
        <authorList>
            <person name="Mo P."/>
        </authorList>
    </citation>
    <scope>NUCLEOTIDE SEQUENCE</scope>
    <source>
        <strain evidence="1">HUAS 11-8</strain>
    </source>
</reference>
<accession>A0ABY7B3C6</accession>
<name>A0ABY7B3C6_9PSEU</name>
<dbReference type="Proteomes" id="UP001163203">
    <property type="component" value="Chromosome"/>
</dbReference>
<dbReference type="EMBL" id="CP113836">
    <property type="protein sequence ID" value="WAL66821.1"/>
    <property type="molecule type" value="Genomic_DNA"/>
</dbReference>
<gene>
    <name evidence="1" type="ORF">ORV05_03135</name>
</gene>